<feature type="domain" description="Hemerythrin-like" evidence="1">
    <location>
        <begin position="3"/>
        <end position="119"/>
    </location>
</feature>
<comment type="caution">
    <text evidence="2">The sequence shown here is derived from an EMBL/GenBank/DDBJ whole genome shotgun (WGS) entry which is preliminary data.</text>
</comment>
<gene>
    <name evidence="2" type="ORF">ACFO4O_09785</name>
</gene>
<dbReference type="EMBL" id="JBHSGU010000002">
    <property type="protein sequence ID" value="MFC4700448.1"/>
    <property type="molecule type" value="Genomic_DNA"/>
</dbReference>
<dbReference type="InterPro" id="IPR012312">
    <property type="entry name" value="Hemerythrin-like"/>
</dbReference>
<dbReference type="Proteomes" id="UP001595897">
    <property type="component" value="Unassembled WGS sequence"/>
</dbReference>
<name>A0ABV9LXR1_9ALTE</name>
<keyword evidence="3" id="KW-1185">Reference proteome</keyword>
<evidence type="ECO:0000313" key="3">
    <source>
        <dbReference type="Proteomes" id="UP001595897"/>
    </source>
</evidence>
<dbReference type="CDD" id="cd12108">
    <property type="entry name" value="Hr-like"/>
    <property type="match status" value="1"/>
</dbReference>
<evidence type="ECO:0000313" key="2">
    <source>
        <dbReference type="EMBL" id="MFC4700448.1"/>
    </source>
</evidence>
<dbReference type="Gene3D" id="1.20.120.520">
    <property type="entry name" value="nmb1532 protein domain like"/>
    <property type="match status" value="1"/>
</dbReference>
<proteinExistence type="predicted"/>
<protein>
    <submittedName>
        <fullName evidence="2">Hemerythrin domain-containing protein</fullName>
    </submittedName>
</protein>
<evidence type="ECO:0000259" key="1">
    <source>
        <dbReference type="Pfam" id="PF01814"/>
    </source>
</evidence>
<dbReference type="RefSeq" id="WP_382407866.1">
    <property type="nucleotide sequence ID" value="NZ_JBHSGU010000002.1"/>
</dbReference>
<dbReference type="PANTHER" id="PTHR35585">
    <property type="entry name" value="HHE DOMAIN PROTEIN (AFU_ORTHOLOGUE AFUA_4G00730)"/>
    <property type="match status" value="1"/>
</dbReference>
<dbReference type="PANTHER" id="PTHR35585:SF1">
    <property type="entry name" value="HHE DOMAIN PROTEIN (AFU_ORTHOLOGUE AFUA_4G00730)"/>
    <property type="match status" value="1"/>
</dbReference>
<dbReference type="Pfam" id="PF01814">
    <property type="entry name" value="Hemerythrin"/>
    <property type="match status" value="1"/>
</dbReference>
<sequence length="144" mass="16890">MQIFEALRQDHDKQRALMRVLVDTSGESSVREEFYTQLKTELKKHATAEERYFYAPLMHSDATVQMSRHGVAEHHQLDELLSKLDNTDYSSSAWLTLMKQLQHKVLHHLEEEETEFFQQAGKVLSMSEKEQLADDYLKEMDESS</sequence>
<organism evidence="2 3">
    <name type="scientific">Glaciecola siphonariae</name>
    <dbReference type="NCBI Taxonomy" id="521012"/>
    <lineage>
        <taxon>Bacteria</taxon>
        <taxon>Pseudomonadati</taxon>
        <taxon>Pseudomonadota</taxon>
        <taxon>Gammaproteobacteria</taxon>
        <taxon>Alteromonadales</taxon>
        <taxon>Alteromonadaceae</taxon>
        <taxon>Glaciecola</taxon>
    </lineage>
</organism>
<accession>A0ABV9LXR1</accession>
<reference evidence="3" key="1">
    <citation type="journal article" date="2019" name="Int. J. Syst. Evol. Microbiol.">
        <title>The Global Catalogue of Microorganisms (GCM) 10K type strain sequencing project: providing services to taxonomists for standard genome sequencing and annotation.</title>
        <authorList>
            <consortium name="The Broad Institute Genomics Platform"/>
            <consortium name="The Broad Institute Genome Sequencing Center for Infectious Disease"/>
            <person name="Wu L."/>
            <person name="Ma J."/>
        </authorList>
    </citation>
    <scope>NUCLEOTIDE SEQUENCE [LARGE SCALE GENOMIC DNA]</scope>
    <source>
        <strain evidence="3">KACC 12507</strain>
    </source>
</reference>